<evidence type="ECO:0000256" key="2">
    <source>
        <dbReference type="ARBA" id="ARBA00022723"/>
    </source>
</evidence>
<dbReference type="GO" id="GO:0042167">
    <property type="term" value="P:heme catabolic process"/>
    <property type="evidence" value="ECO:0007669"/>
    <property type="project" value="TreeGrafter"/>
</dbReference>
<dbReference type="GO" id="GO:0020037">
    <property type="term" value="F:heme binding"/>
    <property type="evidence" value="ECO:0007669"/>
    <property type="project" value="TreeGrafter"/>
</dbReference>
<keyword evidence="7" id="KW-1185">Reference proteome</keyword>
<dbReference type="CDD" id="cd19165">
    <property type="entry name" value="HemeO"/>
    <property type="match status" value="1"/>
</dbReference>
<dbReference type="GO" id="GO:0004392">
    <property type="term" value="F:heme oxygenase (decyclizing) activity"/>
    <property type="evidence" value="ECO:0007669"/>
    <property type="project" value="InterPro"/>
</dbReference>
<keyword evidence="2 5" id="KW-0479">Metal-binding</keyword>
<keyword evidence="3 5" id="KW-0408">Iron</keyword>
<evidence type="ECO:0000256" key="5">
    <source>
        <dbReference type="PIRSR" id="PIRSR000343-2"/>
    </source>
</evidence>
<reference evidence="6 7" key="1">
    <citation type="submission" date="2014-08" db="EMBL/GenBank/DDBJ databases">
        <title>Complete genome sequence of Corynebacterium phocae M408/89/1(T)(=DSM 44612(T)), isolated from the common seal (Phoca vitulina).</title>
        <authorList>
            <person name="Ruckert C."/>
            <person name="Albersmeier A."/>
            <person name="Winkler A."/>
            <person name="Kalinowski J."/>
        </authorList>
    </citation>
    <scope>NUCLEOTIDE SEQUENCE [LARGE SCALE GENOMIC DNA]</scope>
    <source>
        <strain evidence="6 7">M408/89/1</strain>
    </source>
</reference>
<dbReference type="AlphaFoldDB" id="A0A1L7D0N2"/>
<dbReference type="PANTHER" id="PTHR10720:SF0">
    <property type="entry name" value="HEME OXYGENASE"/>
    <property type="match status" value="1"/>
</dbReference>
<evidence type="ECO:0000256" key="1">
    <source>
        <dbReference type="ARBA" id="ARBA00022617"/>
    </source>
</evidence>
<dbReference type="PRINTS" id="PR00088">
    <property type="entry name" value="HAEMOXYGNASE"/>
</dbReference>
<dbReference type="GO" id="GO:0006788">
    <property type="term" value="P:heme oxidation"/>
    <property type="evidence" value="ECO:0007669"/>
    <property type="project" value="InterPro"/>
</dbReference>
<dbReference type="InterPro" id="IPR002051">
    <property type="entry name" value="Haem_Oase"/>
</dbReference>
<feature type="binding site" evidence="4">
    <location>
        <position position="175"/>
    </location>
    <ligand>
        <name>heme b</name>
        <dbReference type="ChEBI" id="CHEBI:60344"/>
    </ligand>
</feature>
<dbReference type="STRING" id="161895.CPHO_00285"/>
<dbReference type="GO" id="GO:0006979">
    <property type="term" value="P:response to oxidative stress"/>
    <property type="evidence" value="ECO:0007669"/>
    <property type="project" value="TreeGrafter"/>
</dbReference>
<dbReference type="PANTHER" id="PTHR10720">
    <property type="entry name" value="HEME OXYGENASE"/>
    <property type="match status" value="1"/>
</dbReference>
<dbReference type="Gene3D" id="1.20.910.10">
    <property type="entry name" value="Heme oxygenase-like"/>
    <property type="match status" value="1"/>
</dbReference>
<dbReference type="InterPro" id="IPR016053">
    <property type="entry name" value="Haem_Oase-like"/>
</dbReference>
<name>A0A1L7D0N2_9CORY</name>
<dbReference type="SUPFAM" id="SSF48613">
    <property type="entry name" value="Heme oxygenase-like"/>
    <property type="match status" value="1"/>
</dbReference>
<evidence type="ECO:0000256" key="4">
    <source>
        <dbReference type="PIRSR" id="PIRSR000343-1"/>
    </source>
</evidence>
<dbReference type="RefSeq" id="WP_075732227.1">
    <property type="nucleotide sequence ID" value="NZ_CP009249.1"/>
</dbReference>
<dbReference type="EMBL" id="CP009249">
    <property type="protein sequence ID" value="APT91623.1"/>
    <property type="molecule type" value="Genomic_DNA"/>
</dbReference>
<feature type="binding site" evidence="4">
    <location>
        <position position="128"/>
    </location>
    <ligand>
        <name>heme b</name>
        <dbReference type="ChEBI" id="CHEBI:60344"/>
    </ligand>
</feature>
<accession>A0A1L7D0N2</accession>
<dbReference type="KEGG" id="cpho:CPHO_00285"/>
<feature type="binding site" evidence="4">
    <location>
        <position position="15"/>
    </location>
    <ligand>
        <name>heme b</name>
        <dbReference type="ChEBI" id="CHEBI:60344"/>
    </ligand>
</feature>
<dbReference type="Proteomes" id="UP000185491">
    <property type="component" value="Chromosome"/>
</dbReference>
<evidence type="ECO:0000313" key="6">
    <source>
        <dbReference type="EMBL" id="APT91623.1"/>
    </source>
</evidence>
<dbReference type="GO" id="GO:0046872">
    <property type="term" value="F:metal ion binding"/>
    <property type="evidence" value="ECO:0007669"/>
    <property type="project" value="UniProtKB-KW"/>
</dbReference>
<dbReference type="OrthoDB" id="5493802at2"/>
<proteinExistence type="predicted"/>
<dbReference type="PIRSF" id="PIRSF000343">
    <property type="entry name" value="Haem_Oase"/>
    <property type="match status" value="1"/>
</dbReference>
<keyword evidence="1 4" id="KW-0349">Heme</keyword>
<organism evidence="6 7">
    <name type="scientific">Corynebacterium phocae</name>
    <dbReference type="NCBI Taxonomy" id="161895"/>
    <lineage>
        <taxon>Bacteria</taxon>
        <taxon>Bacillati</taxon>
        <taxon>Actinomycetota</taxon>
        <taxon>Actinomycetes</taxon>
        <taxon>Mycobacteriales</taxon>
        <taxon>Corynebacteriaceae</taxon>
        <taxon>Corynebacterium</taxon>
    </lineage>
</organism>
<protein>
    <submittedName>
        <fullName evidence="6">Heme oxygenase</fullName>
    </submittedName>
</protein>
<gene>
    <name evidence="6" type="ORF">CPHO_00285</name>
</gene>
<evidence type="ECO:0000256" key="3">
    <source>
        <dbReference type="ARBA" id="ARBA00023004"/>
    </source>
</evidence>
<sequence length="215" mass="23880">MTIATGTQPLSVALREETSKAHEATEGSDFMTRLIGGQLDDKAVAMYTGQLWFVYDALERAVRSFVGSPIVDAFADPRLERRDSLESDLQEMLGDDWRDQIKILPATAKYVGHLETLKTPEAAVAHHYVRYLGDVSGGQVISARLQKAYGFGPEKVKFYDFSSVGKPVPFRRSYREALDNLELTAEQRANLIAEAGTAFYLNLGVFVELKEAIAK</sequence>
<dbReference type="Pfam" id="PF01126">
    <property type="entry name" value="Heme_oxygenase"/>
    <property type="match status" value="1"/>
</dbReference>
<evidence type="ECO:0000313" key="7">
    <source>
        <dbReference type="Proteomes" id="UP000185491"/>
    </source>
</evidence>
<feature type="binding site" description="axial binding residue" evidence="5">
    <location>
        <position position="22"/>
    </location>
    <ligand>
        <name>heme b</name>
        <dbReference type="ChEBI" id="CHEBI:60344"/>
    </ligand>
    <ligandPart>
        <name>Fe</name>
        <dbReference type="ChEBI" id="CHEBI:18248"/>
    </ligandPart>
</feature>
<dbReference type="InterPro" id="IPR016084">
    <property type="entry name" value="Haem_Oase-like_multi-hlx"/>
</dbReference>